<keyword evidence="3" id="KW-1185">Reference proteome</keyword>
<dbReference type="Pfam" id="PF06259">
    <property type="entry name" value="Abhydrolase_8"/>
    <property type="match status" value="1"/>
</dbReference>
<comment type="caution">
    <text evidence="2">The sequence shown here is derived from an EMBL/GenBank/DDBJ whole genome shotgun (WGS) entry which is preliminary data.</text>
</comment>
<name>A0A3P3VSX1_9MICO</name>
<reference evidence="2 3" key="1">
    <citation type="submission" date="2018-11" db="EMBL/GenBank/DDBJ databases">
        <title>YIM 102482-1 draft genome.</title>
        <authorList>
            <person name="Li G."/>
            <person name="Jiang Y."/>
        </authorList>
    </citation>
    <scope>NUCLEOTIDE SEQUENCE [LARGE SCALE GENOMIC DNA]</scope>
    <source>
        <strain evidence="2 3">YIM 102482-1</strain>
    </source>
</reference>
<dbReference type="InterPro" id="IPR010427">
    <property type="entry name" value="DUF1023"/>
</dbReference>
<dbReference type="AlphaFoldDB" id="A0A3P3VSX1"/>
<dbReference type="OrthoDB" id="3259161at2"/>
<organism evidence="2 3">
    <name type="scientific">Gulosibacter macacae</name>
    <dbReference type="NCBI Taxonomy" id="2488791"/>
    <lineage>
        <taxon>Bacteria</taxon>
        <taxon>Bacillati</taxon>
        <taxon>Actinomycetota</taxon>
        <taxon>Actinomycetes</taxon>
        <taxon>Micrococcales</taxon>
        <taxon>Microbacteriaceae</taxon>
        <taxon>Gulosibacter</taxon>
    </lineage>
</organism>
<evidence type="ECO:0000259" key="1">
    <source>
        <dbReference type="Pfam" id="PF06259"/>
    </source>
</evidence>
<evidence type="ECO:0000313" key="3">
    <source>
        <dbReference type="Proteomes" id="UP000274391"/>
    </source>
</evidence>
<dbReference type="RefSeq" id="WP_124974182.1">
    <property type="nucleotide sequence ID" value="NZ_RQVS01000028.1"/>
</dbReference>
<sequence>MVAWADILEWRSELLEAPIQSAHDRRLILERVADELATEVRVLQAQGLTADAVRASLSDESRVADDLVAQFSELMLASAEAKDGVWDVETRVHECVTFAEIEGIIISSTGSLSMAAWKSQEIFDDSMTDGAGQVATDYEIARLALVDAIQVALDKARLIADEYGARLGALDRLAGSEGADAFSQGLPDRPDPDWSATEVAAWWRALSRDEKDQIIQFDPDAVANLDGIDAASRDAANRNRLDALIEDAQAEVDAALVAHDAHLANSDTWDERVSGQELLERYELALLRLRDLEQVNETLKNWPEAQLLLLDTTSGEHTRAAIGLGDVDRATSVATFVPGMNTTVRDSLGGYVDFADSVRDISIRAGNVRSSDVATVVWMGYDAPNITEVASTASAVEGADLLNGFVEGMQASRTTGLRTGDPYQTVFAHSYGSTTSGMMAAEVNIGVVDNIVMFGSPGSGVQDVREFNLDSGGAYVSGVDSRDSVQGMGPDHTFGVNPMKLHGVEHLSNETYAGENTSADLLFGNHSSYIDVNGQDGASGFALDLADVIIGGK</sequence>
<protein>
    <recommendedName>
        <fullName evidence="1">DUF1023 domain-containing protein</fullName>
    </recommendedName>
</protein>
<dbReference type="EMBL" id="RQVS01000028">
    <property type="protein sequence ID" value="RRJ85554.1"/>
    <property type="molecule type" value="Genomic_DNA"/>
</dbReference>
<feature type="domain" description="DUF1023" evidence="1">
    <location>
        <begin position="317"/>
        <end position="486"/>
    </location>
</feature>
<proteinExistence type="predicted"/>
<gene>
    <name evidence="2" type="ORF">EG850_13010</name>
</gene>
<dbReference type="Proteomes" id="UP000274391">
    <property type="component" value="Unassembled WGS sequence"/>
</dbReference>
<evidence type="ECO:0000313" key="2">
    <source>
        <dbReference type="EMBL" id="RRJ85554.1"/>
    </source>
</evidence>
<accession>A0A3P3VSX1</accession>